<organism evidence="2 3">
    <name type="scientific">Thiothrix litoralis</name>
    <dbReference type="NCBI Taxonomy" id="2891210"/>
    <lineage>
        <taxon>Bacteria</taxon>
        <taxon>Pseudomonadati</taxon>
        <taxon>Pseudomonadota</taxon>
        <taxon>Gammaproteobacteria</taxon>
        <taxon>Thiotrichales</taxon>
        <taxon>Thiotrichaceae</taxon>
        <taxon>Thiothrix</taxon>
    </lineage>
</organism>
<dbReference type="InterPro" id="IPR027417">
    <property type="entry name" value="P-loop_NTPase"/>
</dbReference>
<accession>A0ABX7WYN5</accession>
<sequence>MKKLPIGISTLSSIIDGGCVYVDKTALIAQLVNDGRYYFLSRPRRFGKSLLVDTLKELFEGNEALFRGLHIHPHWDWTKQHPVIHISFNDGVHTDRAQLEQRITGQLQDNAARLQITLPESNDNALLFARLLERAVAHHGQPAVVLIDEYDKPMNDQIDHPERAIELRDGLKNLYSVLKGRDTLLRFVLLTGVSKFSQVSLFSGLNNLQDITLRSTYSSLCGYTQVELEQNFADYLPGVNLEQMRRWYNGYNWLGESVYNPFDVLLFLQEKRYRSHWFATATPTFLLKLLKAGQYYLPELEHFEVHEASLGSIDIGNMSAEALLFQTGYLTIHDTLIRGEQLYLVLGYPNQEVKVAFTTHLLAELTPRTVRPERYSLRIYDALAAANLDALHELLKRFFASIPHDWYRNNHIEQYEGYYASLFYAHMVACGANTIPEDVTSTGQIDLTVIVENKVFIVEFKALDTEQANSKALAQIKSKHYADKYCDGRELYLVGIEFSKPLRNIVGFEWELAPQ</sequence>
<dbReference type="EMBL" id="CP072801">
    <property type="protein sequence ID" value="QTR47408.1"/>
    <property type="molecule type" value="Genomic_DNA"/>
</dbReference>
<dbReference type="GO" id="GO:0005524">
    <property type="term" value="F:ATP binding"/>
    <property type="evidence" value="ECO:0007669"/>
    <property type="project" value="UniProtKB-KW"/>
</dbReference>
<dbReference type="PANTHER" id="PTHR34825">
    <property type="entry name" value="CONSERVED PROTEIN, WITH A WEAK D-GALACTARATE DEHYDRATASE/ALTRONATE HYDROLASE DOMAIN"/>
    <property type="match status" value="1"/>
</dbReference>
<dbReference type="Proteomes" id="UP000672039">
    <property type="component" value="Chromosome"/>
</dbReference>
<feature type="domain" description="AAA-ATPase-like" evidence="1">
    <location>
        <begin position="5"/>
        <end position="202"/>
    </location>
</feature>
<proteinExistence type="predicted"/>
<name>A0ABX7WYN5_9GAMM</name>
<evidence type="ECO:0000313" key="2">
    <source>
        <dbReference type="EMBL" id="QTR47408.1"/>
    </source>
</evidence>
<dbReference type="SUPFAM" id="SSF52540">
    <property type="entry name" value="P-loop containing nucleoside triphosphate hydrolases"/>
    <property type="match status" value="1"/>
</dbReference>
<reference evidence="2 3" key="1">
    <citation type="submission" date="2021-04" db="EMBL/GenBank/DDBJ databases">
        <title>Genomics, taxonomy and metabolism of representatives of sulfur bacteria of the genus Thiothrix: Thiothrix fructosivorans QT, Thiothrix unzii A1T and three new species, Thiothrix subterranea sp. nov., Thiothrix litoralis sp. nov. and 'Candidatus Thiothrix anitrata' sp. nov.</title>
        <authorList>
            <person name="Ravin N.V."/>
            <person name="Smolyakov D."/>
            <person name="Rudenko T.S."/>
            <person name="Mardanov A.V."/>
            <person name="Beletsky A.V."/>
            <person name="Markov N.D."/>
            <person name="Fomenkov A.I."/>
            <person name="Roberts R.J."/>
            <person name="Karnachuk O.V."/>
            <person name="Novikov A."/>
            <person name="Grabovich M.Y."/>
        </authorList>
    </citation>
    <scope>NUCLEOTIDE SEQUENCE [LARGE SCALE GENOMIC DNA]</scope>
    <source>
        <strain evidence="2 3">AS</strain>
    </source>
</reference>
<dbReference type="InterPro" id="IPR012547">
    <property type="entry name" value="PDDEXK_9"/>
</dbReference>
<evidence type="ECO:0000313" key="3">
    <source>
        <dbReference type="Proteomes" id="UP000672039"/>
    </source>
</evidence>
<dbReference type="InterPro" id="IPR018631">
    <property type="entry name" value="AAA-ATPase-like_dom"/>
</dbReference>
<protein>
    <submittedName>
        <fullName evidence="2">ATP-binding protein</fullName>
    </submittedName>
</protein>
<dbReference type="RefSeq" id="WP_210223676.1">
    <property type="nucleotide sequence ID" value="NZ_CP072801.1"/>
</dbReference>
<keyword evidence="2" id="KW-0067">ATP-binding</keyword>
<dbReference type="Pfam" id="PF08011">
    <property type="entry name" value="PDDEXK_9"/>
    <property type="match status" value="1"/>
</dbReference>
<keyword evidence="2" id="KW-0547">Nucleotide-binding</keyword>
<keyword evidence="3" id="KW-1185">Reference proteome</keyword>
<evidence type="ECO:0000259" key="1">
    <source>
        <dbReference type="Pfam" id="PF09820"/>
    </source>
</evidence>
<dbReference type="PANTHER" id="PTHR34825:SF1">
    <property type="entry name" value="AAA-ATPASE-LIKE DOMAIN-CONTAINING PROTEIN"/>
    <property type="match status" value="1"/>
</dbReference>
<dbReference type="Pfam" id="PF09820">
    <property type="entry name" value="AAA-ATPase_like"/>
    <property type="match status" value="1"/>
</dbReference>
<gene>
    <name evidence="2" type="ORF">J9253_05590</name>
</gene>